<dbReference type="EMBL" id="GG700653">
    <property type="protein sequence ID" value="KFL62027.1"/>
    <property type="molecule type" value="Genomic_DNA"/>
</dbReference>
<dbReference type="RefSeq" id="XP_047604455.1">
    <property type="nucleotide sequence ID" value="XM_047748473.1"/>
</dbReference>
<feature type="transmembrane region" description="Helical" evidence="1">
    <location>
        <begin position="20"/>
        <end position="41"/>
    </location>
</feature>
<keyword evidence="1" id="KW-0472">Membrane</keyword>
<keyword evidence="1" id="KW-1133">Transmembrane helix</keyword>
<evidence type="ECO:0000313" key="2">
    <source>
        <dbReference type="EMBL" id="EGD89418.2"/>
    </source>
</evidence>
<accession>F2ST58</accession>
<evidence type="ECO:0000313" key="3">
    <source>
        <dbReference type="Proteomes" id="UP000008864"/>
    </source>
</evidence>
<feature type="transmembrane region" description="Helical" evidence="1">
    <location>
        <begin position="53"/>
        <end position="72"/>
    </location>
</feature>
<protein>
    <submittedName>
        <fullName evidence="2">Uncharacterized protein</fullName>
    </submittedName>
</protein>
<sequence length="116" mass="12998">MRSKSSHDVGAFLFGVPRSAHYHCVFVALAGAQGVAGRVLILHHKLFGCSTSAGHRYGMIYGLCPLTFFLLIPLRNTLNHEDAVLGVRFQRRYFDAIDVLIGIYLDIYIYNRALGR</sequence>
<dbReference type="AlphaFoldDB" id="F2ST58"/>
<organism evidence="2 3">
    <name type="scientific">Trichophyton rubrum (strain ATCC MYA-4607 / CBS 118892)</name>
    <name type="common">Athlete's foot fungus</name>
    <dbReference type="NCBI Taxonomy" id="559305"/>
    <lineage>
        <taxon>Eukaryota</taxon>
        <taxon>Fungi</taxon>
        <taxon>Dikarya</taxon>
        <taxon>Ascomycota</taxon>
        <taxon>Pezizomycotina</taxon>
        <taxon>Eurotiomycetes</taxon>
        <taxon>Eurotiomycetidae</taxon>
        <taxon>Onygenales</taxon>
        <taxon>Arthrodermataceae</taxon>
        <taxon>Trichophyton</taxon>
    </lineage>
</organism>
<keyword evidence="1" id="KW-0812">Transmembrane</keyword>
<name>F2ST58_TRIRC</name>
<dbReference type="VEuPathDB" id="FungiDB:TERG_05659"/>
<dbReference type="Proteomes" id="UP000008864">
    <property type="component" value="Unassembled WGS sequence"/>
</dbReference>
<dbReference type="GeneID" id="10375679"/>
<evidence type="ECO:0000256" key="1">
    <source>
        <dbReference type="SAM" id="Phobius"/>
    </source>
</evidence>
<dbReference type="RefSeq" id="XP_047606659.1">
    <property type="nucleotide sequence ID" value="XM_047750012.1"/>
</dbReference>
<dbReference type="HOGENOM" id="CLU_2098582_0_0_1"/>
<dbReference type="EMBL" id="GG700653">
    <property type="protein sequence ID" value="EGD89418.2"/>
    <property type="molecule type" value="Genomic_DNA"/>
</dbReference>
<gene>
    <name evidence="2" type="ORF">TERG_05659</name>
</gene>
<keyword evidence="3" id="KW-1185">Reference proteome</keyword>
<reference evidence="3" key="2">
    <citation type="journal article" date="2012" name="MBio">
        <title>Comparative genome analysis of Trichophyton rubrum and related dermatophytes reveals candidate genes involved in infection.</title>
        <authorList>
            <person name="Martinez D.A."/>
            <person name="Oliver B.G."/>
            <person name="Graeser Y."/>
            <person name="Goldberg J.M."/>
            <person name="Li W."/>
            <person name="Martinez-Rossi N.M."/>
            <person name="Monod M."/>
            <person name="Shelest E."/>
            <person name="Barton R.C."/>
            <person name="Birch E."/>
            <person name="Brakhage A.A."/>
            <person name="Chen Z."/>
            <person name="Gurr S.J."/>
            <person name="Heiman D."/>
            <person name="Heitman J."/>
            <person name="Kosti I."/>
            <person name="Rossi A."/>
            <person name="Saif S."/>
            <person name="Samalova M."/>
            <person name="Saunders C.W."/>
            <person name="Shea T."/>
            <person name="Summerbell R.C."/>
            <person name="Xu J."/>
            <person name="Young S."/>
            <person name="Zeng Q."/>
            <person name="Birren B.W."/>
            <person name="Cuomo C.A."/>
            <person name="White T.C."/>
        </authorList>
    </citation>
    <scope>NUCLEOTIDE SEQUENCE [LARGE SCALE GENOMIC DNA]</scope>
    <source>
        <strain evidence="3">ATCC MYA-4607 / CBS 118892</strain>
    </source>
</reference>
<reference evidence="2" key="3">
    <citation type="submission" date="2014-02" db="EMBL/GenBank/DDBJ databases">
        <authorList>
            <consortium name="The Broad Institute Genome Sequencing Platform"/>
            <person name="Cuomo C.A."/>
            <person name="White T.C."/>
            <person name="Graser Y."/>
            <person name="Martinez-Rossi N."/>
            <person name="Heitman J."/>
            <person name="Young S.K."/>
            <person name="Zeng Q."/>
            <person name="Gargeya S."/>
            <person name="Abouelleil A."/>
            <person name="Alvarado L."/>
            <person name="Chapman S.B."/>
            <person name="Gainer-Dewar J."/>
            <person name="Goldberg J."/>
            <person name="Griggs A."/>
            <person name="Gujja S."/>
            <person name="Hansen M."/>
            <person name="Howarth C."/>
            <person name="Imamovic A."/>
            <person name="Larimer J."/>
            <person name="Martinez D."/>
            <person name="Murphy C."/>
            <person name="Pearson M.D."/>
            <person name="Persinoti G."/>
            <person name="Poon T."/>
            <person name="Priest M."/>
            <person name="Roberts A.D."/>
            <person name="Saif S."/>
            <person name="Shea T.D."/>
            <person name="Sykes S.N."/>
            <person name="Wortman J."/>
            <person name="Nusbaum C."/>
            <person name="Birren B."/>
        </authorList>
    </citation>
    <scope>NUCLEOTIDE SEQUENCE</scope>
    <source>
        <strain evidence="2">CBS 118892</strain>
    </source>
</reference>
<reference evidence="2" key="1">
    <citation type="submission" date="2009-09" db="EMBL/GenBank/DDBJ databases">
        <title>Annotation of Trichophyton rubrum strain CBS 118892.</title>
        <authorList>
            <consortium name="The Broad Institute Genome Sequencing Platform"/>
            <person name="Cuomo C."/>
            <person name="Henn M."/>
            <person name="Martinez D."/>
            <person name="Young S.K."/>
            <person name="Zeng Q."/>
            <person name="Gargeya S."/>
            <person name="Haas B."/>
            <person name="Alvarado L."/>
            <person name="Berlin A."/>
            <person name="Chapman S."/>
            <person name="Chen Z."/>
            <person name="Freedman E."/>
            <person name="Gellesch M."/>
            <person name="Goldberg J."/>
            <person name="Griggs A."/>
            <person name="Gujja S."/>
            <person name="Heilman E.R."/>
            <person name="Heiman D."/>
            <person name="Howarth C."/>
            <person name="Larson L."/>
            <person name="Mehta T."/>
            <person name="Pearson M."/>
            <person name="Roberts A."/>
            <person name="Saif S."/>
            <person name="Shea T."/>
            <person name="Shenoy N."/>
            <person name="Sisk P."/>
            <person name="Stolte C."/>
            <person name="Sykes S."/>
            <person name="White J."/>
            <person name="Yandava C."/>
            <person name="White T.C."/>
            <person name="Abdel-Rahman S."/>
            <person name="Graser Y."/>
            <person name="Gurr S.J."/>
            <person name="Kohler G."/>
            <person name="Martinez-Rossi N."/>
            <person name="Oliver B.C."/>
            <person name="Rossi A."/>
            <person name="Shelest E."/>
            <person name="Summerbell R."/>
            <person name="Lander E."/>
            <person name="Nusbaum C."/>
            <person name="Birren B."/>
        </authorList>
    </citation>
    <scope>NUCLEOTIDE SEQUENCE [LARGE SCALE GENOMIC DNA]</scope>
    <source>
        <strain evidence="2">CBS 118892</strain>
    </source>
</reference>
<proteinExistence type="predicted"/>